<dbReference type="Proteomes" id="UP001158644">
    <property type="component" value="Unassembled WGS sequence"/>
</dbReference>
<organism evidence="9 10">
    <name type="scientific">Achromobacter mucicolens</name>
    <dbReference type="NCBI Taxonomy" id="1389922"/>
    <lineage>
        <taxon>Bacteria</taxon>
        <taxon>Pseudomonadati</taxon>
        <taxon>Pseudomonadota</taxon>
        <taxon>Betaproteobacteria</taxon>
        <taxon>Burkholderiales</taxon>
        <taxon>Alcaligenaceae</taxon>
        <taxon>Achromobacter</taxon>
    </lineage>
</organism>
<keyword evidence="2 6" id="KW-0378">Hydrolase</keyword>
<dbReference type="InterPro" id="IPR000212">
    <property type="entry name" value="DNA_helicase_UvrD/REP"/>
</dbReference>
<evidence type="ECO:0000256" key="6">
    <source>
        <dbReference type="PROSITE-ProRule" id="PRU00560"/>
    </source>
</evidence>
<dbReference type="Pfam" id="PF13245">
    <property type="entry name" value="AAA_19"/>
    <property type="match status" value="1"/>
</dbReference>
<keyword evidence="1 6" id="KW-0547">Nucleotide-binding</keyword>
<accession>A0ABD4YY38</accession>
<dbReference type="AlphaFoldDB" id="A0ABD4YY38"/>
<evidence type="ECO:0000259" key="8">
    <source>
        <dbReference type="PROSITE" id="PS51198"/>
    </source>
</evidence>
<feature type="domain" description="UvrD-like helicase ATP-binding" evidence="8">
    <location>
        <begin position="15"/>
        <end position="300"/>
    </location>
</feature>
<evidence type="ECO:0000256" key="5">
    <source>
        <dbReference type="ARBA" id="ARBA00034923"/>
    </source>
</evidence>
<evidence type="ECO:0000256" key="2">
    <source>
        <dbReference type="ARBA" id="ARBA00022801"/>
    </source>
</evidence>
<reference evidence="9 10" key="1">
    <citation type="submission" date="2022-09" db="EMBL/GenBank/DDBJ databases">
        <title>Intensive care unit water sources are persistently colonized with multi-drug resistant bacteria and are the site of extensive horizontal gene transfer of antibiotic resistance genes.</title>
        <authorList>
            <person name="Diorio-Toth L."/>
        </authorList>
    </citation>
    <scope>NUCLEOTIDE SEQUENCE [LARGE SCALE GENOMIC DNA]</scope>
    <source>
        <strain evidence="9 10">GD03967</strain>
    </source>
</reference>
<dbReference type="SUPFAM" id="SSF52540">
    <property type="entry name" value="P-loop containing nucleoside triphosphate hydrolases"/>
    <property type="match status" value="1"/>
</dbReference>
<protein>
    <recommendedName>
        <fullName evidence="5">DNA 3'-5' helicase II</fullName>
    </recommendedName>
</protein>
<evidence type="ECO:0000256" key="4">
    <source>
        <dbReference type="ARBA" id="ARBA00022840"/>
    </source>
</evidence>
<dbReference type="RefSeq" id="WP_279991657.1">
    <property type="nucleotide sequence ID" value="NZ_JAOBZK010000031.1"/>
</dbReference>
<keyword evidence="3 6" id="KW-0347">Helicase</keyword>
<evidence type="ECO:0000256" key="3">
    <source>
        <dbReference type="ARBA" id="ARBA00022806"/>
    </source>
</evidence>
<evidence type="ECO:0000313" key="9">
    <source>
        <dbReference type="EMBL" id="MDH1180418.1"/>
    </source>
</evidence>
<dbReference type="GO" id="GO:0005524">
    <property type="term" value="F:ATP binding"/>
    <property type="evidence" value="ECO:0007669"/>
    <property type="project" value="UniProtKB-UniRule"/>
</dbReference>
<comment type="caution">
    <text evidence="9">The sequence shown here is derived from an EMBL/GenBank/DDBJ whole genome shotgun (WGS) entry which is preliminary data.</text>
</comment>
<dbReference type="PROSITE" id="PS51198">
    <property type="entry name" value="UVRD_HELICASE_ATP_BIND"/>
    <property type="match status" value="1"/>
</dbReference>
<evidence type="ECO:0000313" key="10">
    <source>
        <dbReference type="Proteomes" id="UP001158644"/>
    </source>
</evidence>
<dbReference type="GO" id="GO:0016787">
    <property type="term" value="F:hydrolase activity"/>
    <property type="evidence" value="ECO:0007669"/>
    <property type="project" value="UniProtKB-UniRule"/>
</dbReference>
<sequence>MSAMPLLDDNERDAGVVEEICGYLTESPPRSYFLFAGAGSGKTRTLVEVLRRMTGVTEHEKGARLARNLRMYGRSIRVVTYTKNAVAVINARLGDNELVCVSTIHAFCWELISGFNDDIRAALVAIKQTQLDDESAEAAAKPRGISPAKQRDLDAIKADIEAFRHTEVFIYHPDRNTYGPGALAHKHVLDVTAWLLRHRPTLQAILKDRHPIVLIDESQDTMKGMLDALMSAAEPRGSGLTLGLLGDHRQRIYTDGHSDLPSLVPPSWGTPELQMNHRSQRRIVELINKIWESELDGRTQPANGVEQHPRTEKSGGTVRLFVGDTSLSPEEKVAAERWCAEQMLSASGFAAWDRGQYQLLALEHKLVATRGSFLDAYGAMVLIDPNSAAPTGSGENKGPAAVQILLNELAQLEACVDNRGAVDETKATELLRRVGRLENMPNDANERERRVEQMLLAISSFARTVVVEGATVEQVLAPVLGADLFEADRRLYEAFADKSPPPPVPSRGEEESKSDRMRRGWCALFATRWTQLRKYRTYLAGNSVLATHQVVKGSEFPHVMVVMDDKLAGGNQISYDKIFGGTTLSKSDRDNVDKGKETTIDRTLRLLYVTCSRAQESLALVLWSTDTAAALNRISDSKWFLEGEFRVIP</sequence>
<gene>
    <name evidence="9" type="ORF">N5C72_20235</name>
</gene>
<feature type="binding site" evidence="6">
    <location>
        <begin position="36"/>
        <end position="43"/>
    </location>
    <ligand>
        <name>ATP</name>
        <dbReference type="ChEBI" id="CHEBI:30616"/>
    </ligand>
</feature>
<evidence type="ECO:0000256" key="1">
    <source>
        <dbReference type="ARBA" id="ARBA00022741"/>
    </source>
</evidence>
<dbReference type="PANTHER" id="PTHR11070">
    <property type="entry name" value="UVRD / RECB / PCRA DNA HELICASE FAMILY MEMBER"/>
    <property type="match status" value="1"/>
</dbReference>
<dbReference type="EMBL" id="JAOBZK010000031">
    <property type="protein sequence ID" value="MDH1180418.1"/>
    <property type="molecule type" value="Genomic_DNA"/>
</dbReference>
<proteinExistence type="predicted"/>
<dbReference type="InterPro" id="IPR027417">
    <property type="entry name" value="P-loop_NTPase"/>
</dbReference>
<dbReference type="GO" id="GO:0003678">
    <property type="term" value="F:DNA helicase activity"/>
    <property type="evidence" value="ECO:0007669"/>
    <property type="project" value="UniProtKB-ARBA"/>
</dbReference>
<evidence type="ECO:0000256" key="7">
    <source>
        <dbReference type="SAM" id="MobiDB-lite"/>
    </source>
</evidence>
<dbReference type="PANTHER" id="PTHR11070:SF2">
    <property type="entry name" value="ATP-DEPENDENT DNA HELICASE SRS2"/>
    <property type="match status" value="1"/>
</dbReference>
<dbReference type="Gene3D" id="3.40.50.300">
    <property type="entry name" value="P-loop containing nucleotide triphosphate hydrolases"/>
    <property type="match status" value="2"/>
</dbReference>
<name>A0ABD4YY38_9BURK</name>
<feature type="region of interest" description="Disordered" evidence="7">
    <location>
        <begin position="297"/>
        <end position="317"/>
    </location>
</feature>
<keyword evidence="4 6" id="KW-0067">ATP-binding</keyword>
<dbReference type="InterPro" id="IPR014016">
    <property type="entry name" value="UvrD-like_ATP-bd"/>
</dbReference>